<dbReference type="Pfam" id="PF00615">
    <property type="entry name" value="RGS"/>
    <property type="match status" value="1"/>
</dbReference>
<dbReference type="VEuPathDB" id="AmoebaDB:FDP41_008183"/>
<sequence length="537" mass="62237">MNHQPHHHFHHGHHHHRKNHSIDIDQIYQLYEFPFEAIFDVPEAKEEFRQYLKKEHNEEPFLFYEDVEEYKRLKFEENKAKKAIAIFKNYILPYSPHEINISAQFRQNAVKSFENSGQLQNEKSVLVPETIFDEIQSSIFYNLKNDNYPRFTVSQQFKNFLKHKDISFISMIATKKNNKYMDFIPKFDGPICDRDIQFFSFMSFNEDLEVWDEVKVGEDGRRACYLSKKEFCLNDQIECEEQMTRKLMKQIFIVPCKKEEALNVFAHTHLRKEILDLESVNQVDFNPISPNNKYAQSILHIQMQLTGFSWIMKPRETVAALTAIYDTKRQAYGMMLKSTESLLVPHRKSHVRFRILSSTFLQDCPLNTQITKQKELKRKSTSLKNSASASSSSIGSLDGNHPSSSSNSGSFSSNISTGRKSTVTEEDDSSESSDSFGSADHACKVTIVSFVELKVQSAFLIKKVLNTKNKNGYARFLAAVKDSKVRGFPKPKFSEGLLETLDSFKEHYADAEMTWELNAEDELHDIVTTPEKNKTVF</sequence>
<evidence type="ECO:0000259" key="2">
    <source>
        <dbReference type="PROSITE" id="PS50132"/>
    </source>
</evidence>
<evidence type="ECO:0000313" key="3">
    <source>
        <dbReference type="EMBL" id="KAF0973479.1"/>
    </source>
</evidence>
<dbReference type="SUPFAM" id="SSF55961">
    <property type="entry name" value="Bet v1-like"/>
    <property type="match status" value="1"/>
</dbReference>
<dbReference type="Gene3D" id="1.10.167.10">
    <property type="entry name" value="Regulator of G-protein Signalling 4, domain 2"/>
    <property type="match status" value="1"/>
</dbReference>
<accession>A0A6A5BKT3</accession>
<dbReference type="EMBL" id="VFQX01000060">
    <property type="protein sequence ID" value="KAF0973479.1"/>
    <property type="molecule type" value="Genomic_DNA"/>
</dbReference>
<dbReference type="Gene3D" id="3.30.530.20">
    <property type="match status" value="1"/>
</dbReference>
<dbReference type="InterPro" id="IPR016137">
    <property type="entry name" value="RGS"/>
</dbReference>
<organism evidence="3 4">
    <name type="scientific">Naegleria fowleri</name>
    <name type="common">Brain eating amoeba</name>
    <dbReference type="NCBI Taxonomy" id="5763"/>
    <lineage>
        <taxon>Eukaryota</taxon>
        <taxon>Discoba</taxon>
        <taxon>Heterolobosea</taxon>
        <taxon>Tetramitia</taxon>
        <taxon>Eutetramitia</taxon>
        <taxon>Vahlkampfiidae</taxon>
        <taxon>Naegleria</taxon>
    </lineage>
</organism>
<dbReference type="OrthoDB" id="10266999at2759"/>
<dbReference type="RefSeq" id="XP_044558192.1">
    <property type="nucleotide sequence ID" value="XM_044712009.1"/>
</dbReference>
<dbReference type="GeneID" id="68115401"/>
<gene>
    <name evidence="3" type="ORF">FDP41_008183</name>
</gene>
<dbReference type="InterPro" id="IPR023393">
    <property type="entry name" value="START-like_dom_sf"/>
</dbReference>
<name>A0A6A5BKT3_NAEFO</name>
<dbReference type="PANTHER" id="PTHR10845:SF192">
    <property type="entry name" value="DOUBLE HIT, ISOFORM B"/>
    <property type="match status" value="1"/>
</dbReference>
<dbReference type="PANTHER" id="PTHR10845">
    <property type="entry name" value="REGULATOR OF G PROTEIN SIGNALING"/>
    <property type="match status" value="1"/>
</dbReference>
<reference evidence="3 4" key="1">
    <citation type="journal article" date="2019" name="Sci. Rep.">
        <title>Nanopore sequencing improves the draft genome of the human pathogenic amoeba Naegleria fowleri.</title>
        <authorList>
            <person name="Liechti N."/>
            <person name="Schurch N."/>
            <person name="Bruggmann R."/>
            <person name="Wittwer M."/>
        </authorList>
    </citation>
    <scope>NUCLEOTIDE SEQUENCE [LARGE SCALE GENOMIC DNA]</scope>
    <source>
        <strain evidence="3 4">ATCC 30894</strain>
    </source>
</reference>
<evidence type="ECO:0000313" key="4">
    <source>
        <dbReference type="Proteomes" id="UP000444721"/>
    </source>
</evidence>
<protein>
    <recommendedName>
        <fullName evidence="2">RGS domain-containing protein</fullName>
    </recommendedName>
</protein>
<dbReference type="InterPro" id="IPR044926">
    <property type="entry name" value="RGS_subdomain_2"/>
</dbReference>
<keyword evidence="4" id="KW-1185">Reference proteome</keyword>
<feature type="domain" description="RGS" evidence="2">
    <location>
        <begin position="34"/>
        <end position="161"/>
    </location>
</feature>
<dbReference type="CDD" id="cd07440">
    <property type="entry name" value="RGS"/>
    <property type="match status" value="1"/>
</dbReference>
<dbReference type="VEuPathDB" id="AmoebaDB:NfTy_091550"/>
<evidence type="ECO:0000256" key="1">
    <source>
        <dbReference type="SAM" id="MobiDB-lite"/>
    </source>
</evidence>
<dbReference type="AlphaFoldDB" id="A0A6A5BKT3"/>
<dbReference type="SUPFAM" id="SSF48097">
    <property type="entry name" value="Regulator of G-protein signaling, RGS"/>
    <property type="match status" value="1"/>
</dbReference>
<dbReference type="PROSITE" id="PS50132">
    <property type="entry name" value="RGS"/>
    <property type="match status" value="1"/>
</dbReference>
<dbReference type="Proteomes" id="UP000444721">
    <property type="component" value="Unassembled WGS sequence"/>
</dbReference>
<dbReference type="PRINTS" id="PR01301">
    <property type="entry name" value="RGSPROTEIN"/>
</dbReference>
<feature type="region of interest" description="Disordered" evidence="1">
    <location>
        <begin position="372"/>
        <end position="438"/>
    </location>
</feature>
<dbReference type="OMA" id="FSFMSFN"/>
<comment type="caution">
    <text evidence="3">The sequence shown here is derived from an EMBL/GenBank/DDBJ whole genome shotgun (WGS) entry which is preliminary data.</text>
</comment>
<proteinExistence type="predicted"/>
<dbReference type="VEuPathDB" id="AmoebaDB:NF0003570"/>
<dbReference type="InterPro" id="IPR036305">
    <property type="entry name" value="RGS_sf"/>
</dbReference>
<feature type="compositionally biased region" description="Low complexity" evidence="1">
    <location>
        <begin position="382"/>
        <end position="416"/>
    </location>
</feature>
<dbReference type="SMART" id="SM00315">
    <property type="entry name" value="RGS"/>
    <property type="match status" value="1"/>
</dbReference>